<dbReference type="InterPro" id="IPR020103">
    <property type="entry name" value="PsdUridine_synth_cat_dom_sf"/>
</dbReference>
<dbReference type="InterPro" id="IPR000241">
    <property type="entry name" value="RlmKL-like_Mtase"/>
</dbReference>
<dbReference type="EMBL" id="JMSN01000041">
    <property type="protein sequence ID" value="KDN45621.1"/>
    <property type="molecule type" value="Genomic_DNA"/>
</dbReference>
<dbReference type="InterPro" id="IPR006224">
    <property type="entry name" value="PsdUridine_synth_RluA-like_CS"/>
</dbReference>
<dbReference type="HOGENOM" id="CLU_291895_0_0_1"/>
<reference evidence="5 6" key="1">
    <citation type="submission" date="2014-05" db="EMBL/GenBank/DDBJ databases">
        <title>Draft genome sequence of a rare smut relative, Tilletiaria anomala UBC 951.</title>
        <authorList>
            <consortium name="DOE Joint Genome Institute"/>
            <person name="Toome M."/>
            <person name="Kuo A."/>
            <person name="Henrissat B."/>
            <person name="Lipzen A."/>
            <person name="Tritt A."/>
            <person name="Yoshinaga Y."/>
            <person name="Zane M."/>
            <person name="Barry K."/>
            <person name="Grigoriev I.V."/>
            <person name="Spatafora J.W."/>
            <person name="Aimea M.C."/>
        </authorList>
    </citation>
    <scope>NUCLEOTIDE SEQUENCE [LARGE SCALE GENOMIC DNA]</scope>
    <source>
        <strain evidence="5 6">UBC 951</strain>
    </source>
</reference>
<dbReference type="AlphaFoldDB" id="A0A066VVU6"/>
<comment type="caution">
    <text evidence="5">The sequence shown here is derived from an EMBL/GenBank/DDBJ whole genome shotgun (WGS) entry which is preliminary data.</text>
</comment>
<dbReference type="PROSITE" id="PS01129">
    <property type="entry name" value="PSI_RLU"/>
    <property type="match status" value="1"/>
</dbReference>
<evidence type="ECO:0000259" key="3">
    <source>
        <dbReference type="Pfam" id="PF00849"/>
    </source>
</evidence>
<feature type="domain" description="Ribosomal RNA large subunit methyltransferase K/L-like methyltransferase" evidence="4">
    <location>
        <begin position="860"/>
        <end position="976"/>
    </location>
</feature>
<name>A0A066VVU6_TILAU</name>
<evidence type="ECO:0000256" key="2">
    <source>
        <dbReference type="SAM" id="MobiDB-lite"/>
    </source>
</evidence>
<dbReference type="GO" id="GO:0003723">
    <property type="term" value="F:RNA binding"/>
    <property type="evidence" value="ECO:0007669"/>
    <property type="project" value="InterPro"/>
</dbReference>
<dbReference type="Gene3D" id="3.40.50.150">
    <property type="entry name" value="Vaccinia Virus protein VP39"/>
    <property type="match status" value="1"/>
</dbReference>
<evidence type="ECO:0000313" key="5">
    <source>
        <dbReference type="EMBL" id="KDN45621.1"/>
    </source>
</evidence>
<proteinExistence type="predicted"/>
<dbReference type="Proteomes" id="UP000027361">
    <property type="component" value="Unassembled WGS sequence"/>
</dbReference>
<dbReference type="Pfam" id="PF00849">
    <property type="entry name" value="PseudoU_synth_2"/>
    <property type="match status" value="1"/>
</dbReference>
<dbReference type="PANTHER" id="PTHR21600:SF40">
    <property type="entry name" value="PSEUDOURIDYLATE SYNTHASE RPUSD2"/>
    <property type="match status" value="1"/>
</dbReference>
<dbReference type="STRING" id="1037660.A0A066VVU6"/>
<dbReference type="InParanoid" id="A0A066VVU6"/>
<dbReference type="GO" id="GO:0000455">
    <property type="term" value="P:enzyme-directed rRNA pseudouridine synthesis"/>
    <property type="evidence" value="ECO:0007669"/>
    <property type="project" value="TreeGrafter"/>
</dbReference>
<dbReference type="InterPro" id="IPR006225">
    <property type="entry name" value="PsdUridine_synth_RluC/D"/>
</dbReference>
<dbReference type="CDD" id="cd02557">
    <property type="entry name" value="PseudoU_synth_ScRIB2"/>
    <property type="match status" value="1"/>
</dbReference>
<feature type="domain" description="Pseudouridine synthase RsuA/RluA-like" evidence="3">
    <location>
        <begin position="113"/>
        <end position="261"/>
    </location>
</feature>
<dbReference type="Pfam" id="PF01170">
    <property type="entry name" value="UPF0020"/>
    <property type="match status" value="1"/>
</dbReference>
<dbReference type="SUPFAM" id="SSF55120">
    <property type="entry name" value="Pseudouridine synthase"/>
    <property type="match status" value="1"/>
</dbReference>
<evidence type="ECO:0000256" key="1">
    <source>
        <dbReference type="PIRSR" id="PIRSR606225-1"/>
    </source>
</evidence>
<dbReference type="OMA" id="QEDWARW"/>
<organism evidence="5 6">
    <name type="scientific">Tilletiaria anomala (strain ATCC 24038 / CBS 436.72 / UBC 951)</name>
    <dbReference type="NCBI Taxonomy" id="1037660"/>
    <lineage>
        <taxon>Eukaryota</taxon>
        <taxon>Fungi</taxon>
        <taxon>Dikarya</taxon>
        <taxon>Basidiomycota</taxon>
        <taxon>Ustilaginomycotina</taxon>
        <taxon>Exobasidiomycetes</taxon>
        <taxon>Georgefischeriales</taxon>
        <taxon>Tilletiariaceae</taxon>
        <taxon>Tilletiaria</taxon>
    </lineage>
</organism>
<feature type="compositionally biased region" description="Basic and acidic residues" evidence="2">
    <location>
        <begin position="634"/>
        <end position="655"/>
    </location>
</feature>
<dbReference type="OrthoDB" id="424794at2759"/>
<feature type="compositionally biased region" description="Low complexity" evidence="2">
    <location>
        <begin position="623"/>
        <end position="633"/>
    </location>
</feature>
<dbReference type="InterPro" id="IPR050188">
    <property type="entry name" value="RluA_PseudoU_synthase"/>
</dbReference>
<feature type="region of interest" description="Disordered" evidence="2">
    <location>
        <begin position="449"/>
        <end position="494"/>
    </location>
</feature>
<dbReference type="GeneID" id="25263249"/>
<keyword evidence="6" id="KW-1185">Reference proteome</keyword>
<feature type="region of interest" description="Disordered" evidence="2">
    <location>
        <begin position="605"/>
        <end position="655"/>
    </location>
</feature>
<feature type="region of interest" description="Disordered" evidence="2">
    <location>
        <begin position="286"/>
        <end position="307"/>
    </location>
</feature>
<evidence type="ECO:0000259" key="4">
    <source>
        <dbReference type="Pfam" id="PF01170"/>
    </source>
</evidence>
<protein>
    <submittedName>
        <fullName evidence="5">Pseudouridine synthase</fullName>
    </submittedName>
</protein>
<dbReference type="CDD" id="cd02440">
    <property type="entry name" value="AdoMet_MTases"/>
    <property type="match status" value="1"/>
</dbReference>
<dbReference type="SUPFAM" id="SSF53335">
    <property type="entry name" value="S-adenosyl-L-methionine-dependent methyltransferases"/>
    <property type="match status" value="1"/>
</dbReference>
<gene>
    <name evidence="5" type="ORF">K437DRAFT_247084</name>
</gene>
<dbReference type="InterPro" id="IPR006145">
    <property type="entry name" value="PsdUridine_synth_RsuA/RluA"/>
</dbReference>
<sequence length="1045" mass="116147">MGTENAEGSASALPGLRLRTQEPYWHDYTTHAKQRWIGRELLEIFTTEFRDRTKEYYLWAIHKGVCTVNGSKASPRQIVKDGDLIVNRVHRHEPPVTAEPIRILHRDDDAGRLVVIKPGSIPVHSAGRYHRSTLIEMLKADHGISQVHTANRLDRLTSGVMVLSTKKEAASKLAAVYLSGDVRKNYVCRVRGRFPGDGKEVTCEQPILSVDRQSGVNIVHPLGKPCKTIFHRLSYDSATDTSVVWCRPLTGRTHQIRVHVQYLGHPICNDPVYGHAIWEGRSQEDMAKETVSTESWKGEGGTGSTGSSKVDAIIAAIKAQRDGQEDWARWKDEVIYGHLLQEAELELPDLPGANAQTARPAKGKGEEVLKSLGIEIDTQSNRWLKRVETEACGMCDECKIPLLPDPRPEELFIYLHAMKYETEEWCYEDELPWWAREDWQEAISQAERKRGGQMFSSGSAPPAEPVGFSKEFLDPGVELSDPAHPAVPPQQEQDTTVRLLDMCSAPSSSSAPAPACPFPVLFEVFHGLEDFAEQDLQRVLKERGAMVRPPPLGAWLQAGHVRAQVEDGISATLVDAWQDGQVRSAEAAHLVMGEAPLAQEVVQRLRDDRRSGGRSRRREKIASVKAKSAAPKSNAEHTAEVEQEHSSSDHPEKLPQSERDLIALIRKLWDDCLPARDQALAFWRQRRKTQYNAPLQSFRCTFNRCGYLLPTLISKTMEYELSDCVWSWLNGNTKADDPRNEWTVDLKAPQLNIVFKMVPNFGANERPNNLIEHGPPPAGALFVLLELDPPVGESQLRPAALTGAAAGGGTALAFYRAHTLANLARVFPEPGQSEVKLLEPCVGVGRIATEMVATLQNLQLDFKVFACDIDTASIAKADAAITLCNLHDRIKTSTQDATDVDAMAAFLGGRETIDTVVTDLPWGHRVLTKNQVHRLYRNLLPALLALLKPGGHAILMTAEYTLLQRIVAEQQVQSKKDHLSKYRLAFAPLHIPFEAGEDNAEERSGVAVSSARKWGVRMAEESGGLRMARCGHIVGIFDLRKERVL</sequence>
<feature type="active site" evidence="1">
    <location>
        <position position="154"/>
    </location>
</feature>
<dbReference type="NCBIfam" id="TIGR00005">
    <property type="entry name" value="rluA_subfam"/>
    <property type="match status" value="1"/>
</dbReference>
<dbReference type="RefSeq" id="XP_013243260.1">
    <property type="nucleotide sequence ID" value="XM_013387806.1"/>
</dbReference>
<dbReference type="Gene3D" id="3.30.2350.10">
    <property type="entry name" value="Pseudouridine synthase"/>
    <property type="match status" value="1"/>
</dbReference>
<dbReference type="GO" id="GO:0043527">
    <property type="term" value="C:tRNA methyltransferase complex"/>
    <property type="evidence" value="ECO:0007669"/>
    <property type="project" value="UniProtKB-ARBA"/>
</dbReference>
<dbReference type="InterPro" id="IPR029063">
    <property type="entry name" value="SAM-dependent_MTases_sf"/>
</dbReference>
<dbReference type="PANTHER" id="PTHR21600">
    <property type="entry name" value="MITOCHONDRIAL RNA PSEUDOURIDINE SYNTHASE"/>
    <property type="match status" value="1"/>
</dbReference>
<evidence type="ECO:0000313" key="6">
    <source>
        <dbReference type="Proteomes" id="UP000027361"/>
    </source>
</evidence>
<accession>A0A066VVU6</accession>
<dbReference type="GO" id="GO:0009982">
    <property type="term" value="F:pseudouridine synthase activity"/>
    <property type="evidence" value="ECO:0007669"/>
    <property type="project" value="InterPro"/>
</dbReference>